<keyword evidence="3" id="KW-1185">Reference proteome</keyword>
<dbReference type="AlphaFoldDB" id="A0AAE1DXE1"/>
<organism evidence="2 3">
    <name type="scientific">Elysia crispata</name>
    <name type="common">lettuce slug</name>
    <dbReference type="NCBI Taxonomy" id="231223"/>
    <lineage>
        <taxon>Eukaryota</taxon>
        <taxon>Metazoa</taxon>
        <taxon>Spiralia</taxon>
        <taxon>Lophotrochozoa</taxon>
        <taxon>Mollusca</taxon>
        <taxon>Gastropoda</taxon>
        <taxon>Heterobranchia</taxon>
        <taxon>Euthyneura</taxon>
        <taxon>Panpulmonata</taxon>
        <taxon>Sacoglossa</taxon>
        <taxon>Placobranchoidea</taxon>
        <taxon>Plakobranchidae</taxon>
        <taxon>Elysia</taxon>
    </lineage>
</organism>
<gene>
    <name evidence="2" type="ORF">RRG08_050839</name>
</gene>
<feature type="compositionally biased region" description="Basic and acidic residues" evidence="1">
    <location>
        <begin position="65"/>
        <end position="80"/>
    </location>
</feature>
<dbReference type="Proteomes" id="UP001283361">
    <property type="component" value="Unassembled WGS sequence"/>
</dbReference>
<reference evidence="2" key="1">
    <citation type="journal article" date="2023" name="G3 (Bethesda)">
        <title>A reference genome for the long-term kleptoplast-retaining sea slug Elysia crispata morphotype clarki.</title>
        <authorList>
            <person name="Eastman K.E."/>
            <person name="Pendleton A.L."/>
            <person name="Shaikh M.A."/>
            <person name="Suttiyut T."/>
            <person name="Ogas R."/>
            <person name="Tomko P."/>
            <person name="Gavelis G."/>
            <person name="Widhalm J.R."/>
            <person name="Wisecaver J.H."/>
        </authorList>
    </citation>
    <scope>NUCLEOTIDE SEQUENCE</scope>
    <source>
        <strain evidence="2">ECLA1</strain>
    </source>
</reference>
<name>A0AAE1DXE1_9GAST</name>
<proteinExistence type="predicted"/>
<accession>A0AAE1DXE1</accession>
<evidence type="ECO:0000313" key="3">
    <source>
        <dbReference type="Proteomes" id="UP001283361"/>
    </source>
</evidence>
<feature type="region of interest" description="Disordered" evidence="1">
    <location>
        <begin position="57"/>
        <end position="83"/>
    </location>
</feature>
<protein>
    <submittedName>
        <fullName evidence="2">Uncharacterized protein</fullName>
    </submittedName>
</protein>
<sequence>MNLPQGNAPYLFNYTLKPVSNNYLSSSILNSRWCEHAGRCRGSSSFTLRHASRGISALSSNPSVSDHEYEKTGAHKDNSQRNKLSVSVKLTGWRLLSPGQHPH</sequence>
<dbReference type="EMBL" id="JAWDGP010002060">
    <property type="protein sequence ID" value="KAK3785820.1"/>
    <property type="molecule type" value="Genomic_DNA"/>
</dbReference>
<evidence type="ECO:0000313" key="2">
    <source>
        <dbReference type="EMBL" id="KAK3785820.1"/>
    </source>
</evidence>
<evidence type="ECO:0000256" key="1">
    <source>
        <dbReference type="SAM" id="MobiDB-lite"/>
    </source>
</evidence>
<comment type="caution">
    <text evidence="2">The sequence shown here is derived from an EMBL/GenBank/DDBJ whole genome shotgun (WGS) entry which is preliminary data.</text>
</comment>